<proteinExistence type="predicted"/>
<evidence type="ECO:0000256" key="3">
    <source>
        <dbReference type="ARBA" id="ARBA00020902"/>
    </source>
</evidence>
<dbReference type="PATRIC" id="fig|1191523.3.peg.1949"/>
<protein>
    <recommendedName>
        <fullName evidence="3 10">Lipid-A-disaccharide synthase</fullName>
        <ecNumber evidence="2 10">2.4.1.182</ecNumber>
    </recommendedName>
</protein>
<dbReference type="AlphaFoldDB" id="I7A5B0"/>
<organism evidence="11 12">
    <name type="scientific">Melioribacter roseus (strain DSM 23840 / JCM 17771 / VKM B-2668 / P3M-2)</name>
    <dbReference type="NCBI Taxonomy" id="1191523"/>
    <lineage>
        <taxon>Bacteria</taxon>
        <taxon>Pseudomonadati</taxon>
        <taxon>Ignavibacteriota</taxon>
        <taxon>Ignavibacteria</taxon>
        <taxon>Ignavibacteriales</taxon>
        <taxon>Melioribacteraceae</taxon>
        <taxon>Melioribacter</taxon>
    </lineage>
</organism>
<evidence type="ECO:0000313" key="12">
    <source>
        <dbReference type="Proteomes" id="UP000009011"/>
    </source>
</evidence>
<sequence>MNKKIMIIAGEASGDLHGAELIQQLKKIDPGIEFYGVGGDRMIAAGLRPLVHINRMAFLGVTEIIRHLPFIRKVRNQLIDTVKKYKIQNAVLIDYPGFNLRIAHKFKKTGLEEFLLYLASSVGVGQKRIRKIKKIIDKMIVVFPFEEKLYKDNNIDVSFVGHPLIEKVENYKFMPKEEFFNKFRLDTNKEILVLLPGSRRHEIEKIFPAILPAAEKIANDNNLQIVVACADNIDASIYGNSDNSNFKIIKGHTYELFRYSRFGIVKSGTSTLEAALLGLPFVVVYSTNIITYLLGRIFVRLDHIAMPNILLGETVVEELIQKDLNEEKIIEVADGILNNPEKYKEIKNKLSKIKSMLGNAGASRKAAEIIYSQLNEA</sequence>
<dbReference type="GO" id="GO:0008915">
    <property type="term" value="F:lipid-A-disaccharide synthase activity"/>
    <property type="evidence" value="ECO:0007669"/>
    <property type="project" value="UniProtKB-UniRule"/>
</dbReference>
<evidence type="ECO:0000256" key="7">
    <source>
        <dbReference type="ARBA" id="ARBA00022679"/>
    </source>
</evidence>
<reference evidence="11 12" key="1">
    <citation type="journal article" date="2013" name="PLoS ONE">
        <title>Genomic analysis of Melioribacter roseus, facultatively anaerobic organotrophic bacterium representing a novel deep lineage within Bacteriodetes/Chlorobi group.</title>
        <authorList>
            <person name="Kadnikov V.V."/>
            <person name="Mardanov A.V."/>
            <person name="Podosokorskaya O.A."/>
            <person name="Gavrilov S.N."/>
            <person name="Kublanov I.V."/>
            <person name="Beletsky A.V."/>
            <person name="Bonch-Osmolovskaya E.A."/>
            <person name="Ravin N.V."/>
        </authorList>
    </citation>
    <scope>NUCLEOTIDE SEQUENCE [LARGE SCALE GENOMIC DNA]</scope>
    <source>
        <strain evidence="12">JCM 17771 / P3M-2</strain>
    </source>
</reference>
<dbReference type="RefSeq" id="WP_014856503.1">
    <property type="nucleotide sequence ID" value="NC_018178.1"/>
</dbReference>
<evidence type="ECO:0000256" key="1">
    <source>
        <dbReference type="ARBA" id="ARBA00002056"/>
    </source>
</evidence>
<comment type="catalytic activity">
    <reaction evidence="9">
        <text>a lipid X + a UDP-2-N,3-O-bis[(3R)-3-hydroxyacyl]-alpha-D-glucosamine = a lipid A disaccharide + UDP + H(+)</text>
        <dbReference type="Rhea" id="RHEA:67828"/>
        <dbReference type="ChEBI" id="CHEBI:15378"/>
        <dbReference type="ChEBI" id="CHEBI:58223"/>
        <dbReference type="ChEBI" id="CHEBI:137748"/>
        <dbReference type="ChEBI" id="CHEBI:176338"/>
        <dbReference type="ChEBI" id="CHEBI:176343"/>
        <dbReference type="EC" id="2.4.1.182"/>
    </reaction>
</comment>
<evidence type="ECO:0000256" key="10">
    <source>
        <dbReference type="NCBIfam" id="TIGR00215"/>
    </source>
</evidence>
<accession>I7A5B0</accession>
<dbReference type="KEGG" id="mro:MROS_1838"/>
<dbReference type="HOGENOM" id="CLU_036577_3_1_10"/>
<keyword evidence="4" id="KW-0444">Lipid biosynthesis</keyword>
<dbReference type="Gene3D" id="3.40.50.2000">
    <property type="entry name" value="Glycogen Phosphorylase B"/>
    <property type="match status" value="1"/>
</dbReference>
<keyword evidence="5" id="KW-0441">Lipid A biosynthesis</keyword>
<dbReference type="Pfam" id="PF02684">
    <property type="entry name" value="LpxB"/>
    <property type="match status" value="1"/>
</dbReference>
<keyword evidence="8" id="KW-0443">Lipid metabolism</keyword>
<dbReference type="GO" id="GO:0005543">
    <property type="term" value="F:phospholipid binding"/>
    <property type="evidence" value="ECO:0007669"/>
    <property type="project" value="TreeGrafter"/>
</dbReference>
<keyword evidence="12" id="KW-1185">Reference proteome</keyword>
<dbReference type="STRING" id="1191523.MROS_1838"/>
<comment type="function">
    <text evidence="1">Condensation of UDP-2,3-diacylglucosamine and 2,3-diacylglucosamine-1-phosphate to form lipid A disaccharide, a precursor of lipid A, a phosphorylated glycolipid that anchors the lipopolysaccharide to the outer membrane of the cell.</text>
</comment>
<dbReference type="PANTHER" id="PTHR30372:SF4">
    <property type="entry name" value="LIPID-A-DISACCHARIDE SYNTHASE, MITOCHONDRIAL-RELATED"/>
    <property type="match status" value="1"/>
</dbReference>
<dbReference type="SUPFAM" id="SSF53756">
    <property type="entry name" value="UDP-Glycosyltransferase/glycogen phosphorylase"/>
    <property type="match status" value="1"/>
</dbReference>
<dbReference type="EMBL" id="CP003557">
    <property type="protein sequence ID" value="AFN75071.1"/>
    <property type="molecule type" value="Genomic_DNA"/>
</dbReference>
<name>I7A5B0_MELRP</name>
<dbReference type="NCBIfam" id="TIGR00215">
    <property type="entry name" value="lpxB"/>
    <property type="match status" value="1"/>
</dbReference>
<dbReference type="GO" id="GO:0009245">
    <property type="term" value="P:lipid A biosynthetic process"/>
    <property type="evidence" value="ECO:0007669"/>
    <property type="project" value="UniProtKB-UniRule"/>
</dbReference>
<evidence type="ECO:0000256" key="8">
    <source>
        <dbReference type="ARBA" id="ARBA00023098"/>
    </source>
</evidence>
<evidence type="ECO:0000256" key="9">
    <source>
        <dbReference type="ARBA" id="ARBA00048975"/>
    </source>
</evidence>
<dbReference type="GO" id="GO:0016020">
    <property type="term" value="C:membrane"/>
    <property type="evidence" value="ECO:0007669"/>
    <property type="project" value="GOC"/>
</dbReference>
<dbReference type="Proteomes" id="UP000009011">
    <property type="component" value="Chromosome"/>
</dbReference>
<dbReference type="InterPro" id="IPR003835">
    <property type="entry name" value="Glyco_trans_19"/>
</dbReference>
<evidence type="ECO:0000256" key="2">
    <source>
        <dbReference type="ARBA" id="ARBA00012687"/>
    </source>
</evidence>
<evidence type="ECO:0000313" key="11">
    <source>
        <dbReference type="EMBL" id="AFN75071.1"/>
    </source>
</evidence>
<evidence type="ECO:0000256" key="6">
    <source>
        <dbReference type="ARBA" id="ARBA00022676"/>
    </source>
</evidence>
<keyword evidence="6" id="KW-0328">Glycosyltransferase</keyword>
<evidence type="ECO:0000256" key="4">
    <source>
        <dbReference type="ARBA" id="ARBA00022516"/>
    </source>
</evidence>
<dbReference type="OrthoDB" id="9801642at2"/>
<dbReference type="eggNOG" id="COG0763">
    <property type="taxonomic scope" value="Bacteria"/>
</dbReference>
<dbReference type="EC" id="2.4.1.182" evidence="2 10"/>
<gene>
    <name evidence="11" type="ordered locus">MROS_1838</name>
</gene>
<dbReference type="PANTHER" id="PTHR30372">
    <property type="entry name" value="LIPID-A-DISACCHARIDE SYNTHASE"/>
    <property type="match status" value="1"/>
</dbReference>
<evidence type="ECO:0000256" key="5">
    <source>
        <dbReference type="ARBA" id="ARBA00022556"/>
    </source>
</evidence>
<keyword evidence="7" id="KW-0808">Transferase</keyword>